<evidence type="ECO:0000256" key="7">
    <source>
        <dbReference type="PIRNR" id="PIRNR038038"/>
    </source>
</evidence>
<dbReference type="PIRSF" id="PIRSF038038">
    <property type="entry name" value="SMN_Gemin2"/>
    <property type="match status" value="1"/>
</dbReference>
<evidence type="ECO:0000256" key="6">
    <source>
        <dbReference type="ARBA" id="ARBA00047179"/>
    </source>
</evidence>
<evidence type="ECO:0000313" key="9">
    <source>
        <dbReference type="Proteomes" id="UP001516400"/>
    </source>
</evidence>
<dbReference type="InterPro" id="IPR035426">
    <property type="entry name" value="Gemin2/Brr1"/>
</dbReference>
<keyword evidence="2 7" id="KW-0963">Cytoplasm</keyword>
<dbReference type="Proteomes" id="UP001516400">
    <property type="component" value="Unassembled WGS sequence"/>
</dbReference>
<dbReference type="PANTHER" id="PTHR12794:SF0">
    <property type="entry name" value="GEM-ASSOCIATED PROTEIN 2"/>
    <property type="match status" value="1"/>
</dbReference>
<comment type="function">
    <text evidence="7">The SMN complex catalyzes the assembly of small nuclear ribonucleoproteins (snRNPs), the building blocks of the spliceosome, and thereby plays an important role in the splicing of cellular pre-mRNAs.</text>
</comment>
<keyword evidence="3 7" id="KW-0507">mRNA processing</keyword>
<gene>
    <name evidence="8" type="ORF">HHI36_012079</name>
</gene>
<dbReference type="GO" id="GO:0000387">
    <property type="term" value="P:spliceosomal snRNP assembly"/>
    <property type="evidence" value="ECO:0007669"/>
    <property type="project" value="UniProtKB-UniRule"/>
</dbReference>
<evidence type="ECO:0000256" key="2">
    <source>
        <dbReference type="ARBA" id="ARBA00022490"/>
    </source>
</evidence>
<evidence type="ECO:0000256" key="3">
    <source>
        <dbReference type="ARBA" id="ARBA00022664"/>
    </source>
</evidence>
<organism evidence="8 9">
    <name type="scientific">Cryptolaemus montrouzieri</name>
    <dbReference type="NCBI Taxonomy" id="559131"/>
    <lineage>
        <taxon>Eukaryota</taxon>
        <taxon>Metazoa</taxon>
        <taxon>Ecdysozoa</taxon>
        <taxon>Arthropoda</taxon>
        <taxon>Hexapoda</taxon>
        <taxon>Insecta</taxon>
        <taxon>Pterygota</taxon>
        <taxon>Neoptera</taxon>
        <taxon>Endopterygota</taxon>
        <taxon>Coleoptera</taxon>
        <taxon>Polyphaga</taxon>
        <taxon>Cucujiformia</taxon>
        <taxon>Coccinelloidea</taxon>
        <taxon>Coccinellidae</taxon>
        <taxon>Scymninae</taxon>
        <taxon>Scymnini</taxon>
        <taxon>Cryptolaemus</taxon>
    </lineage>
</organism>
<dbReference type="GO" id="GO:0005681">
    <property type="term" value="C:spliceosomal complex"/>
    <property type="evidence" value="ECO:0007669"/>
    <property type="project" value="UniProtKB-UniRule"/>
</dbReference>
<comment type="similarity">
    <text evidence="5 7">Belongs to the gemin-2 family.</text>
</comment>
<sequence>MSDEEYNSDSSIASDYGLLKKALPFEAVIPENFDPNKIPETADEFLQYAAYERSLTKPWIKAEIDPSKLTCNINEPIGKKPKDSNVSNYLPTQEWQKEKLDEFIELREFLQPRITNEPSSSRLRVDENVLVNNRPNYYELEKYSQNQKMRILEIIVDHLEMLDEGSMFGFNIGCWIYAILSLLDSELTGYDCSTVRMMVKKCISIRSELKNGSKKEYDPLNLFICVATKFYRQHDLSDP</sequence>
<dbReference type="Gene3D" id="1.20.58.1070">
    <property type="match status" value="1"/>
</dbReference>
<dbReference type="AlphaFoldDB" id="A0ABD2NE68"/>
<keyword evidence="4 7" id="KW-0508">mRNA splicing</keyword>
<protein>
    <recommendedName>
        <fullName evidence="6 7">Gem-associated protein 2</fullName>
    </recommendedName>
</protein>
<evidence type="ECO:0000256" key="4">
    <source>
        <dbReference type="ARBA" id="ARBA00023187"/>
    </source>
</evidence>
<dbReference type="Pfam" id="PF04938">
    <property type="entry name" value="SIP1"/>
    <property type="match status" value="1"/>
</dbReference>
<dbReference type="GO" id="GO:0032797">
    <property type="term" value="C:SMN complex"/>
    <property type="evidence" value="ECO:0007669"/>
    <property type="project" value="UniProtKB-UniRule"/>
</dbReference>
<comment type="caution">
    <text evidence="8">The sequence shown here is derived from an EMBL/GenBank/DDBJ whole genome shotgun (WGS) entry which is preliminary data.</text>
</comment>
<evidence type="ECO:0000256" key="5">
    <source>
        <dbReference type="ARBA" id="ARBA00025758"/>
    </source>
</evidence>
<dbReference type="GO" id="GO:0000245">
    <property type="term" value="P:spliceosomal complex assembly"/>
    <property type="evidence" value="ECO:0007669"/>
    <property type="project" value="UniProtKB-UniRule"/>
</dbReference>
<name>A0ABD2NE68_9CUCU</name>
<accession>A0ABD2NE68</accession>
<evidence type="ECO:0000313" key="8">
    <source>
        <dbReference type="EMBL" id="KAL3276709.1"/>
    </source>
</evidence>
<comment type="subcellular location">
    <subcellularLocation>
        <location evidence="1">Cytoplasm</location>
    </subcellularLocation>
</comment>
<keyword evidence="9" id="KW-1185">Reference proteome</keyword>
<dbReference type="InterPro" id="IPR017364">
    <property type="entry name" value="GEMIN2"/>
</dbReference>
<reference evidence="8 9" key="1">
    <citation type="journal article" date="2021" name="BMC Biol.">
        <title>Horizontally acquired antibacterial genes associated with adaptive radiation of ladybird beetles.</title>
        <authorList>
            <person name="Li H.S."/>
            <person name="Tang X.F."/>
            <person name="Huang Y.H."/>
            <person name="Xu Z.Y."/>
            <person name="Chen M.L."/>
            <person name="Du X.Y."/>
            <person name="Qiu B.Y."/>
            <person name="Chen P.T."/>
            <person name="Zhang W."/>
            <person name="Slipinski A."/>
            <person name="Escalona H.E."/>
            <person name="Waterhouse R.M."/>
            <person name="Zwick A."/>
            <person name="Pang H."/>
        </authorList>
    </citation>
    <scope>NUCLEOTIDE SEQUENCE [LARGE SCALE GENOMIC DNA]</scope>
    <source>
        <strain evidence="8">SYSU2018</strain>
    </source>
</reference>
<evidence type="ECO:0000256" key="1">
    <source>
        <dbReference type="ARBA" id="ARBA00004496"/>
    </source>
</evidence>
<comment type="subunit">
    <text evidence="7">Part of the core SMN complex.</text>
</comment>
<proteinExistence type="inferred from homology"/>
<dbReference type="EMBL" id="JABFTP020000103">
    <property type="protein sequence ID" value="KAL3276709.1"/>
    <property type="molecule type" value="Genomic_DNA"/>
</dbReference>
<dbReference type="PANTHER" id="PTHR12794">
    <property type="entry name" value="GEMIN2"/>
    <property type="match status" value="1"/>
</dbReference>